<evidence type="ECO:0000256" key="8">
    <source>
        <dbReference type="SAM" id="MobiDB-lite"/>
    </source>
</evidence>
<dbReference type="Proteomes" id="UP000323522">
    <property type="component" value="Chromosome"/>
</dbReference>
<feature type="compositionally biased region" description="Low complexity" evidence="8">
    <location>
        <begin position="511"/>
        <end position="531"/>
    </location>
</feature>
<dbReference type="SUPFAM" id="SSF51120">
    <property type="entry name" value="beta-Roll"/>
    <property type="match status" value="1"/>
</dbReference>
<dbReference type="KEGG" id="snn:EWH46_09630"/>
<dbReference type="InterPro" id="IPR036465">
    <property type="entry name" value="vWFA_dom_sf"/>
</dbReference>
<dbReference type="SUPFAM" id="SSF141072">
    <property type="entry name" value="CalX-like"/>
    <property type="match status" value="10"/>
</dbReference>
<dbReference type="PROSITE" id="PS50234">
    <property type="entry name" value="VWFA"/>
    <property type="match status" value="1"/>
</dbReference>
<dbReference type="InterPro" id="IPR038081">
    <property type="entry name" value="CalX-like_sf"/>
</dbReference>
<protein>
    <submittedName>
        <fullName evidence="11">Type I secretion C-terminal target domain-containing protein</fullName>
    </submittedName>
    <submittedName>
        <fullName evidence="10">mRNA-degrading endonuclease toxin of MazEF toxin-antitoxin module</fullName>
    </submittedName>
</protein>
<feature type="region of interest" description="Disordered" evidence="8">
    <location>
        <begin position="745"/>
        <end position="784"/>
    </location>
</feature>
<evidence type="ECO:0000256" key="1">
    <source>
        <dbReference type="ARBA" id="ARBA00001913"/>
    </source>
</evidence>
<dbReference type="Pfam" id="PF00353">
    <property type="entry name" value="HemolysinCabind"/>
    <property type="match status" value="1"/>
</dbReference>
<dbReference type="NCBIfam" id="TIGR03661">
    <property type="entry name" value="T1SS_VCA0849"/>
    <property type="match status" value="1"/>
</dbReference>
<evidence type="ECO:0000256" key="5">
    <source>
        <dbReference type="ARBA" id="ARBA00022737"/>
    </source>
</evidence>
<keyword evidence="3" id="KW-0964">Secreted</keyword>
<dbReference type="SMART" id="SM00327">
    <property type="entry name" value="VWA"/>
    <property type="match status" value="1"/>
</dbReference>
<dbReference type="GO" id="GO:0030001">
    <property type="term" value="P:metal ion transport"/>
    <property type="evidence" value="ECO:0007669"/>
    <property type="project" value="TreeGrafter"/>
</dbReference>
<reference evidence="10 13" key="2">
    <citation type="submission" date="2024-06" db="EMBL/GenBank/DDBJ databases">
        <title>Genomic Encyclopedia of Type Strains, Phase IV (KMG-IV): sequencing the most valuable type-strain genomes for metagenomic binning, comparative biology and taxonomic classification.</title>
        <authorList>
            <person name="Goeker M."/>
        </authorList>
    </citation>
    <scope>NUCLEOTIDE SEQUENCE [LARGE SCALE GENOMIC DNA]</scope>
    <source>
        <strain evidence="10 13">D-501</strain>
    </source>
</reference>
<sequence length="2103" mass="212550">MATSPVPAASPKSALLSAQASLLQSLQKLTLQQNYVPARLPEGKVVGIWGEAIVRLPDGEVRELKIGDMVRKGHVILTSQNGIVQLEVDGSRYARLPAREMLEAPAAGVSGGEDGSLSDSLRIARIAEVVSPAEYEYGFDGSDPYVPFGAIGDITIGLPTLSVSAPSVREDAGQAVFTVSLSRTTDTATSISLALVNGSAQGGGVDYGSTGTNNLQVSLDGGQTWVDGANVTLPAGVASFLVRTPVVNDALREGDETFVLSATAVAGDVSPVPASGTATIVDDEAAPVIQPLPDQTVNEGAGTVTFTITLSGPSEQTISVDYRTVPGTALAGQDYSAITGTLTFAPGETTKTLTVPVIDDTVFEGAETFTLELSNPVNTSVSKPVTTVTIVDDGGGSVPPGVTPTDDTPHVRSVSSPTVAEGGNLDFQVVLSNASATPQVISVVPSSGTATLGTDTSAPRVSFDGGVTFTPITGTTVTVPAGSSSFIVRIPTVDDSISELTETVQLDVRAPGDTAPTTGTGTITDNDGTPTVSISGPTEVGENAGTVTYTITLSNPSSQTVTVRVAAQDGTATVGSDYTQIPVDQQLVTFAPGETTRTVTLTVIDDAVFEGKETFSVVLDSPSQATLGTARVTTTISDDGTQGETDDRPTVAINDVVVNEAGNYAEFTVTLTGATALPVHVAFATKDGTALADLDYRTTSGLLTFLPGETTKTIRVPIVNDSPAVYEGAEAFTVELSASTDASKPLNARITDPSGTGTIVDDGTGTVNPNPDGSTPTPDDDRPRISINDPAEVNEGDGTNTVTFTVTLSNASDLPVTVAYATANGTALAGSDYVAQNGTLTFAPGQTTATITVAILDDAVYEGPESFSVVLSSPTNAVILDGSGSTTIKDDGTGTIVDPTPTDPPPTPDDDRPTVAINDVVVNEAGNYAEFTVTLTGATALPVNVAFATKDGTALAGTDYTATSGLLTFAPGETTKTIRVPIVNDSPAVYEGAEAFTVELSASADASQPLNARITDPSGTGTIVDDGTGTVNPNPDGNTPTPDDDRPRISINDPAEVNEGDGTNTVTFTVTLSNASNLPVTVAYATANGTALAGSDYVAQNGTLTFAPGQTTATITVTILDDAVYEGPEDFSVVLSSPTNAVILDGSGSTTIKDDGTGTIVDPTPTDPPPTPDDDRPRISINDPAEVNEGDGTNTVTFTVTLSNASNLPVTVAYATANGTALAGSDYVAQNGTLTFAPGQTTATITITILDDAVYEGPESFSVELSSPTNAVILDGSGIATIKDDGTGTIVDPTPTDPPPAPDDDRPRVLAISNAVAAEGSPLDFTVTLSNASTTATSITLTLSDGSGSIATDTPQQMLVSFDGGTTFTTLSGITSGTAVSISVPAGVTSFLVRVPTTDDTVFEGPETLTLRAATPTDTSAGTLPVTGTGTLYDDGTNKSTNDLVFSGALSEEGLSGGLADTTGATTGADTTNATTFTGTLALSSALTSAGLVLAWSATQAASLQSSATGTALTWTVSADGRTLTGAADGSTILTAVLNDTGAYSVTLSGPVRHAGSGEDTLSFNLGFTATQGSYSASGVATITVEDDAPATIADQSTSVTLQDTNLLITLDTSGSMLSTLTTGALTGTTRLDAAIAAIKKLLDSYAEFGNVAVQLVTFSDTATAPSSTWMSVSAAKLLLENLTTGGNTNYDAALAAAQAAFSTSGRLTTGQNVAYFFSDGNPTAPSGSIGVSPAEEAAWAGFLASQQMNAYAIGMTSDVSASRLDPIAWTTTGGTAASSIIVTDLNQLSGVLQSTVPIPTGDLVTGGEIRGGGQIGADGGFVQSVTIDGISYTLASASARTIVVSGGTSTMQSFDPSSKLLTVTTAQGGRFIIDMDDGTYEYRVPASVAAKVATEEMRYVVSDKDGDTASATVTVRVNDPSIVGTTNADTLTGDATTADYISGLSGNDTLSGLGGSDTLVGGTGSDWLTGGAGNDVFAWSLNDQGSKGAPAVDTITDFEIGADILDLRDLLVGEGFGAGNTAGNLANYLDFEVSGTTTTIHVSTTGAFTGGTYSAAAEDQTIVLQNVDLPSALGLTSGATDAQIISAMLTQGKLVVDPASGT</sequence>
<feature type="compositionally biased region" description="Polar residues" evidence="8">
    <location>
        <begin position="768"/>
        <end position="777"/>
    </location>
</feature>
<feature type="compositionally biased region" description="Low complexity" evidence="8">
    <location>
        <begin position="1019"/>
        <end position="1041"/>
    </location>
</feature>
<evidence type="ECO:0000256" key="2">
    <source>
        <dbReference type="ARBA" id="ARBA00004613"/>
    </source>
</evidence>
<evidence type="ECO:0000313" key="10">
    <source>
        <dbReference type="EMBL" id="MET3602628.1"/>
    </source>
</evidence>
<dbReference type="GO" id="GO:0005509">
    <property type="term" value="F:calcium ion binding"/>
    <property type="evidence" value="ECO:0007669"/>
    <property type="project" value="InterPro"/>
</dbReference>
<dbReference type="GO" id="GO:0007154">
    <property type="term" value="P:cell communication"/>
    <property type="evidence" value="ECO:0007669"/>
    <property type="project" value="InterPro"/>
</dbReference>
<dbReference type="GO" id="GO:0005615">
    <property type="term" value="C:extracellular space"/>
    <property type="evidence" value="ECO:0007669"/>
    <property type="project" value="InterPro"/>
</dbReference>
<dbReference type="InterPro" id="IPR018511">
    <property type="entry name" value="Hemolysin-typ_Ca-bd_CS"/>
</dbReference>
<comment type="cofactor">
    <cofactor evidence="1">
        <name>Ca(2+)</name>
        <dbReference type="ChEBI" id="CHEBI:29108"/>
    </cofactor>
</comment>
<dbReference type="OrthoDB" id="4648428at2"/>
<evidence type="ECO:0000256" key="3">
    <source>
        <dbReference type="ARBA" id="ARBA00022525"/>
    </source>
</evidence>
<keyword evidence="4" id="KW-0732">Signal</keyword>
<dbReference type="PROSITE" id="PS00330">
    <property type="entry name" value="HEMOLYSIN_CALCIUM"/>
    <property type="match status" value="2"/>
</dbReference>
<dbReference type="InterPro" id="IPR011049">
    <property type="entry name" value="Serralysin-like_metalloprot_C"/>
</dbReference>
<dbReference type="InterPro" id="IPR001343">
    <property type="entry name" value="Hemolysn_Ca-bd"/>
</dbReference>
<keyword evidence="10" id="KW-0540">Nuclease</keyword>
<feature type="region of interest" description="Disordered" evidence="8">
    <location>
        <begin position="889"/>
        <end position="911"/>
    </location>
</feature>
<name>A0A5C1Q0J7_9BURK</name>
<evidence type="ECO:0000313" key="12">
    <source>
        <dbReference type="Proteomes" id="UP000323522"/>
    </source>
</evidence>
<dbReference type="Gene3D" id="2.60.40.2030">
    <property type="match status" value="10"/>
</dbReference>
<keyword evidence="6" id="KW-0106">Calcium</keyword>
<dbReference type="Gene3D" id="2.150.10.10">
    <property type="entry name" value="Serralysin-like metalloprotease, C-terminal"/>
    <property type="match status" value="1"/>
</dbReference>
<dbReference type="InterPro" id="IPR019960">
    <property type="entry name" value="T1SS_VCA0849"/>
</dbReference>
<dbReference type="GO" id="GO:0004519">
    <property type="term" value="F:endonuclease activity"/>
    <property type="evidence" value="ECO:0007669"/>
    <property type="project" value="UniProtKB-KW"/>
</dbReference>
<evidence type="ECO:0000256" key="4">
    <source>
        <dbReference type="ARBA" id="ARBA00022729"/>
    </source>
</evidence>
<gene>
    <name evidence="10" type="ORF">ABIC99_000404</name>
    <name evidence="11" type="ORF">EWH46_09630</name>
</gene>
<dbReference type="PANTHER" id="PTHR11878">
    <property type="entry name" value="SODIUM/CALCIUM EXCHANGER"/>
    <property type="match status" value="1"/>
</dbReference>
<dbReference type="InterPro" id="IPR013858">
    <property type="entry name" value="Peptidase_M10B_C"/>
</dbReference>
<evidence type="ECO:0000256" key="7">
    <source>
        <dbReference type="ARBA" id="ARBA00023065"/>
    </source>
</evidence>
<dbReference type="InterPro" id="IPR003644">
    <property type="entry name" value="Calx_beta"/>
</dbReference>
<dbReference type="GO" id="GO:0016020">
    <property type="term" value="C:membrane"/>
    <property type="evidence" value="ECO:0007669"/>
    <property type="project" value="InterPro"/>
</dbReference>
<dbReference type="Pfam" id="PF13519">
    <property type="entry name" value="VWA_2"/>
    <property type="match status" value="1"/>
</dbReference>
<feature type="region of interest" description="Disordered" evidence="8">
    <location>
        <begin position="510"/>
        <end position="541"/>
    </location>
</feature>
<dbReference type="PANTHER" id="PTHR11878:SF65">
    <property type="entry name" value="NA_CA-EXCHANGE PROTEIN, ISOFORM G"/>
    <property type="match status" value="1"/>
</dbReference>
<keyword evidence="10" id="KW-0378">Hydrolase</keyword>
<accession>A0A5C1Q0J7</accession>
<dbReference type="SUPFAM" id="SSF53300">
    <property type="entry name" value="vWA-like"/>
    <property type="match status" value="1"/>
</dbReference>
<dbReference type="EMBL" id="CP035708">
    <property type="protein sequence ID" value="QEN01008.1"/>
    <property type="molecule type" value="Genomic_DNA"/>
</dbReference>
<dbReference type="InterPro" id="IPR002035">
    <property type="entry name" value="VWF_A"/>
</dbReference>
<evidence type="ECO:0000313" key="13">
    <source>
        <dbReference type="Proteomes" id="UP001549111"/>
    </source>
</evidence>
<evidence type="ECO:0000256" key="6">
    <source>
        <dbReference type="ARBA" id="ARBA00022837"/>
    </source>
</evidence>
<dbReference type="Pfam" id="PF03160">
    <property type="entry name" value="Calx-beta"/>
    <property type="match status" value="9"/>
</dbReference>
<comment type="subcellular location">
    <subcellularLocation>
        <location evidence="2">Secreted</location>
    </subcellularLocation>
</comment>
<dbReference type="RefSeq" id="WP_149503715.1">
    <property type="nucleotide sequence ID" value="NZ_CP035708.1"/>
</dbReference>
<keyword evidence="10" id="KW-0255">Endonuclease</keyword>
<organism evidence="11 12">
    <name type="scientific">Sphaerotilus sulfidivorans</name>
    <dbReference type="NCBI Taxonomy" id="639200"/>
    <lineage>
        <taxon>Bacteria</taxon>
        <taxon>Pseudomonadati</taxon>
        <taxon>Pseudomonadota</taxon>
        <taxon>Betaproteobacteria</taxon>
        <taxon>Burkholderiales</taxon>
        <taxon>Sphaerotilaceae</taxon>
        <taxon>Sphaerotilus</taxon>
    </lineage>
</organism>
<evidence type="ECO:0000259" key="9">
    <source>
        <dbReference type="PROSITE" id="PS50234"/>
    </source>
</evidence>
<keyword evidence="5" id="KW-0677">Repeat</keyword>
<dbReference type="InterPro" id="IPR051171">
    <property type="entry name" value="CaCA"/>
</dbReference>
<evidence type="ECO:0000313" key="11">
    <source>
        <dbReference type="EMBL" id="QEN01008.1"/>
    </source>
</evidence>
<feature type="region of interest" description="Disordered" evidence="8">
    <location>
        <begin position="1284"/>
        <end position="1304"/>
    </location>
</feature>
<dbReference type="EMBL" id="JBEPLS010000001">
    <property type="protein sequence ID" value="MET3602628.1"/>
    <property type="molecule type" value="Genomic_DNA"/>
</dbReference>
<keyword evidence="13" id="KW-1185">Reference proteome</keyword>
<keyword evidence="7" id="KW-0406">Ion transport</keyword>
<feature type="region of interest" description="Disordered" evidence="8">
    <location>
        <begin position="1010"/>
        <end position="1048"/>
    </location>
</feature>
<dbReference type="Proteomes" id="UP001549111">
    <property type="component" value="Unassembled WGS sequence"/>
</dbReference>
<feature type="compositionally biased region" description="Low complexity" evidence="8">
    <location>
        <begin position="755"/>
        <end position="767"/>
    </location>
</feature>
<dbReference type="SMART" id="SM00237">
    <property type="entry name" value="Calx_beta"/>
    <property type="match status" value="7"/>
</dbReference>
<dbReference type="CDD" id="cd00198">
    <property type="entry name" value="vWFA"/>
    <property type="match status" value="1"/>
</dbReference>
<feature type="domain" description="VWFA" evidence="9">
    <location>
        <begin position="1606"/>
        <end position="1797"/>
    </location>
</feature>
<keyword evidence="7" id="KW-0813">Transport</keyword>
<proteinExistence type="predicted"/>
<dbReference type="Pfam" id="PF08548">
    <property type="entry name" value="Peptidase_M10_C"/>
    <property type="match status" value="1"/>
</dbReference>
<feature type="region of interest" description="Disordered" evidence="8">
    <location>
        <begin position="1146"/>
        <end position="1178"/>
    </location>
</feature>
<reference evidence="11 12" key="1">
    <citation type="submission" date="2019-02" db="EMBL/GenBank/DDBJ databases">
        <title>Complete Genome Sequence and Methylome Analysis of Sphaerotilus natans subsp. sulfidivorans D-507.</title>
        <authorList>
            <person name="Fomenkov A."/>
            <person name="Gridneva E."/>
            <person name="Smolyakov D."/>
            <person name="Dubinina G."/>
            <person name="Vincze T."/>
            <person name="Grabovich M."/>
            <person name="Roberts R.J."/>
        </authorList>
    </citation>
    <scope>NUCLEOTIDE SEQUENCE [LARGE SCALE GENOMIC DNA]</scope>
    <source>
        <strain evidence="11 12">D-507</strain>
    </source>
</reference>
<dbReference type="Gene3D" id="3.40.50.410">
    <property type="entry name" value="von Willebrand factor, type A domain"/>
    <property type="match status" value="1"/>
</dbReference>